<feature type="domain" description="Integrase zinc-binding" evidence="2">
    <location>
        <begin position="115"/>
        <end position="169"/>
    </location>
</feature>
<keyword evidence="4" id="KW-1185">Reference proteome</keyword>
<evidence type="ECO:0000256" key="1">
    <source>
        <dbReference type="SAM" id="Coils"/>
    </source>
</evidence>
<feature type="coiled-coil region" evidence="1">
    <location>
        <begin position="446"/>
        <end position="473"/>
    </location>
</feature>
<accession>A0AA36D7C7</accession>
<reference evidence="3" key="1">
    <citation type="submission" date="2023-06" db="EMBL/GenBank/DDBJ databases">
        <authorList>
            <person name="Delattre M."/>
        </authorList>
    </citation>
    <scope>NUCLEOTIDE SEQUENCE</scope>
    <source>
        <strain evidence="3">AF72</strain>
    </source>
</reference>
<protein>
    <recommendedName>
        <fullName evidence="2">Integrase zinc-binding domain-containing protein</fullName>
    </recommendedName>
</protein>
<dbReference type="Pfam" id="PF17921">
    <property type="entry name" value="Integrase_H2C2"/>
    <property type="match status" value="1"/>
</dbReference>
<dbReference type="EMBL" id="CATQJA010002662">
    <property type="protein sequence ID" value="CAJ0581069.1"/>
    <property type="molecule type" value="Genomic_DNA"/>
</dbReference>
<dbReference type="AlphaFoldDB" id="A0AA36D7C7"/>
<keyword evidence="1" id="KW-0175">Coiled coil</keyword>
<evidence type="ECO:0000259" key="2">
    <source>
        <dbReference type="Pfam" id="PF17921"/>
    </source>
</evidence>
<organism evidence="3 4">
    <name type="scientific">Mesorhabditis spiculigera</name>
    <dbReference type="NCBI Taxonomy" id="96644"/>
    <lineage>
        <taxon>Eukaryota</taxon>
        <taxon>Metazoa</taxon>
        <taxon>Ecdysozoa</taxon>
        <taxon>Nematoda</taxon>
        <taxon>Chromadorea</taxon>
        <taxon>Rhabditida</taxon>
        <taxon>Rhabditina</taxon>
        <taxon>Rhabditomorpha</taxon>
        <taxon>Rhabditoidea</taxon>
        <taxon>Rhabditidae</taxon>
        <taxon>Mesorhabditinae</taxon>
        <taxon>Mesorhabditis</taxon>
    </lineage>
</organism>
<dbReference type="InterPro" id="IPR041588">
    <property type="entry name" value="Integrase_H2C2"/>
</dbReference>
<dbReference type="Gene3D" id="1.10.340.70">
    <property type="match status" value="1"/>
</dbReference>
<proteinExistence type="predicted"/>
<feature type="non-terminal residue" evidence="3">
    <location>
        <position position="1"/>
    </location>
</feature>
<comment type="caution">
    <text evidence="3">The sequence shown here is derived from an EMBL/GenBank/DDBJ whole genome shotgun (WGS) entry which is preliminary data.</text>
</comment>
<gene>
    <name evidence="3" type="ORF">MSPICULIGERA_LOCUS19238</name>
</gene>
<dbReference type="Proteomes" id="UP001177023">
    <property type="component" value="Unassembled WGS sequence"/>
</dbReference>
<name>A0AA36D7C7_9BILA</name>
<evidence type="ECO:0000313" key="4">
    <source>
        <dbReference type="Proteomes" id="UP001177023"/>
    </source>
</evidence>
<evidence type="ECO:0000313" key="3">
    <source>
        <dbReference type="EMBL" id="CAJ0581069.1"/>
    </source>
</evidence>
<sequence length="494" mass="56723">MLGANEEHQMSEEYVVEETLEELPLENQTDFLDEEPETSSDFGGMDSAMYSAIVEFKKYGTYPTFARSMDTRSLRIANCHWRTKCARFMLSESDNETLLYYNQNNTSDEPKIVVKKGEVKRIIERIHELIGHLGMKRTQYSVMRKLYWRSVRQDVRNIVNSCEFCVNKKVEGKKIMKAPVDIMGDEFDLSIIIRSMEDIMQHGGDRLIFSLKGIDEHEVRMAAQQRMTTYTFKETATDRPARLQHTSFRRQPYMKRSRFSSASTTGFLLPFNGPGEYSKKQNNFIEVFHHDILPANDFENLGPQEVGSGELIEEVIEEVIDDSDFAHDREQWNVPGPSTAQKRVAKRDARELARTSETSEAIETEYLTIDVSNKSPSPPRVPPVHRNKFGTHFGGAGGRFCGSLSAPDKLIFDAGQLVNSYEEVAQRPEMCPLAPIMFLPSTDADVVMMQKELLERQRKIQVLQQELLQAQIDNLHRIENPQDRYEEEPAHDSS</sequence>